<comment type="caution">
    <text evidence="1">The sequence shown here is derived from an EMBL/GenBank/DDBJ whole genome shotgun (WGS) entry which is preliminary data.</text>
</comment>
<evidence type="ECO:0000313" key="1">
    <source>
        <dbReference type="EMBL" id="MBB4928106.1"/>
    </source>
</evidence>
<proteinExistence type="predicted"/>
<sequence>MITSYSYDDGRELRRHDAEQNLNCPPDLELSKLTVDHVLRLSAITAAQPTVVAANQRLLTLFATLPTPDDEDDPNFRFDLQSAGDTLYLMEANIAGWIQLTFAYPTETALARCILDAFRMLDAEHRAAVAEVVGKRLSDADRAVYTGELWIRAVEQAAFTALIADKAPSDPEAVQNFRNSWLRA</sequence>
<name>A0A7W7RB44_KITKI</name>
<keyword evidence="2" id="KW-1185">Reference proteome</keyword>
<reference evidence="1 2" key="1">
    <citation type="submission" date="2020-08" db="EMBL/GenBank/DDBJ databases">
        <title>Sequencing the genomes of 1000 actinobacteria strains.</title>
        <authorList>
            <person name="Klenk H.-P."/>
        </authorList>
    </citation>
    <scope>NUCLEOTIDE SEQUENCE [LARGE SCALE GENOMIC DNA]</scope>
    <source>
        <strain evidence="1 2">DSM 41654</strain>
    </source>
</reference>
<evidence type="ECO:0000313" key="2">
    <source>
        <dbReference type="Proteomes" id="UP000540506"/>
    </source>
</evidence>
<protein>
    <submittedName>
        <fullName evidence="1">Uncharacterized protein</fullName>
    </submittedName>
</protein>
<dbReference type="EMBL" id="JACHJV010000002">
    <property type="protein sequence ID" value="MBB4928106.1"/>
    <property type="molecule type" value="Genomic_DNA"/>
</dbReference>
<dbReference type="Proteomes" id="UP000540506">
    <property type="component" value="Unassembled WGS sequence"/>
</dbReference>
<dbReference type="AlphaFoldDB" id="A0A7W7RB44"/>
<gene>
    <name evidence="1" type="ORF">FHR34_007201</name>
</gene>
<accession>A0A7W7RB44</accession>
<dbReference type="RefSeq" id="WP_184945035.1">
    <property type="nucleotide sequence ID" value="NZ_JACHJV010000002.1"/>
</dbReference>
<organism evidence="1 2">
    <name type="scientific">Kitasatospora kifunensis</name>
    <name type="common">Streptomyces kifunensis</name>
    <dbReference type="NCBI Taxonomy" id="58351"/>
    <lineage>
        <taxon>Bacteria</taxon>
        <taxon>Bacillati</taxon>
        <taxon>Actinomycetota</taxon>
        <taxon>Actinomycetes</taxon>
        <taxon>Kitasatosporales</taxon>
        <taxon>Streptomycetaceae</taxon>
        <taxon>Kitasatospora</taxon>
    </lineage>
</organism>